<name>A0A1M5BIM6_9THEO</name>
<evidence type="ECO:0000313" key="2">
    <source>
        <dbReference type="EMBL" id="SHF42062.1"/>
    </source>
</evidence>
<proteinExistence type="predicted"/>
<keyword evidence="3" id="KW-1185">Reference proteome</keyword>
<dbReference type="STRING" id="1121256.SAMN02746089_01873"/>
<gene>
    <name evidence="2" type="ORF">SAMN02746089_01873</name>
</gene>
<keyword evidence="1" id="KW-0732">Signal</keyword>
<feature type="chain" id="PRO_5013336351" description="Lipoprotein" evidence="1">
    <location>
        <begin position="20"/>
        <end position="164"/>
    </location>
</feature>
<organism evidence="2 3">
    <name type="scientific">Caldanaerobius fijiensis DSM 17918</name>
    <dbReference type="NCBI Taxonomy" id="1121256"/>
    <lineage>
        <taxon>Bacteria</taxon>
        <taxon>Bacillati</taxon>
        <taxon>Bacillota</taxon>
        <taxon>Clostridia</taxon>
        <taxon>Thermoanaerobacterales</taxon>
        <taxon>Thermoanaerobacteraceae</taxon>
        <taxon>Caldanaerobius</taxon>
    </lineage>
</organism>
<dbReference type="Proteomes" id="UP000184088">
    <property type="component" value="Unassembled WGS sequence"/>
</dbReference>
<evidence type="ECO:0000313" key="3">
    <source>
        <dbReference type="Proteomes" id="UP000184088"/>
    </source>
</evidence>
<evidence type="ECO:0008006" key="4">
    <source>
        <dbReference type="Google" id="ProtNLM"/>
    </source>
</evidence>
<dbReference type="AlphaFoldDB" id="A0A1M5BIM6"/>
<sequence length="164" mass="17834">MKKLLVVLLSIFFTVSASACTHVQKANTAKKQTIVKVEGNKVIIDGKTESLKDVIFSNGTPSDIKKGAETYVYKVKGKTYVLVYKGYHETPVKGGADVFGKVERTTDDEVVLDGGHTFPVVPGIKVQNVQDLSKARNYSPSLLPKGTIVNMFVKAGKVLAIVKY</sequence>
<feature type="signal peptide" evidence="1">
    <location>
        <begin position="1"/>
        <end position="19"/>
    </location>
</feature>
<dbReference type="PROSITE" id="PS51257">
    <property type="entry name" value="PROKAR_LIPOPROTEIN"/>
    <property type="match status" value="1"/>
</dbReference>
<protein>
    <recommendedName>
        <fullName evidence="4">Lipoprotein</fullName>
    </recommendedName>
</protein>
<dbReference type="RefSeq" id="WP_073344479.1">
    <property type="nucleotide sequence ID" value="NZ_FQVH01000022.1"/>
</dbReference>
<reference evidence="2 3" key="1">
    <citation type="submission" date="2016-11" db="EMBL/GenBank/DDBJ databases">
        <authorList>
            <person name="Jaros S."/>
            <person name="Januszkiewicz K."/>
            <person name="Wedrychowicz H."/>
        </authorList>
    </citation>
    <scope>NUCLEOTIDE SEQUENCE [LARGE SCALE GENOMIC DNA]</scope>
    <source>
        <strain evidence="2 3">DSM 17918</strain>
    </source>
</reference>
<evidence type="ECO:0000256" key="1">
    <source>
        <dbReference type="SAM" id="SignalP"/>
    </source>
</evidence>
<dbReference type="EMBL" id="FQVH01000022">
    <property type="protein sequence ID" value="SHF42062.1"/>
    <property type="molecule type" value="Genomic_DNA"/>
</dbReference>
<accession>A0A1M5BIM6</accession>